<evidence type="ECO:0000313" key="1">
    <source>
        <dbReference type="EMBL" id="CCE89196.1"/>
    </source>
</evidence>
<protein>
    <submittedName>
        <fullName evidence="1">Uncharacterized protein</fullName>
    </submittedName>
</protein>
<reference evidence="1" key="1">
    <citation type="journal article" date="2014" name="PLoS ONE">
        <title>Mitochondrial Genome of Phlebia radiata Is the Second Largest (156 kbp) among Fungi and Features Signs of Genome Flexibility and Recent Recombination Events.</title>
        <authorList>
            <person name="Salavirta H."/>
            <person name="Oksanen I."/>
            <person name="Kuuskeri J."/>
            <person name="Makela M."/>
            <person name="Laine P."/>
            <person name="Paulin L."/>
            <person name="Lundell T."/>
        </authorList>
    </citation>
    <scope>NUCLEOTIDE SEQUENCE</scope>
    <source>
        <strain evidence="1">79</strain>
    </source>
</reference>
<sequence length="53" mass="6797">MDFHHLSYSIDYHKHKLFYIWVELLRSFDLVETLRYQYLLNIYLRYIYLCLPH</sequence>
<organism evidence="1">
    <name type="scientific">Phlebia radiata</name>
    <name type="common">White-rot fungus</name>
    <dbReference type="NCBI Taxonomy" id="5308"/>
    <lineage>
        <taxon>Eukaryota</taxon>
        <taxon>Fungi</taxon>
        <taxon>Dikarya</taxon>
        <taxon>Basidiomycota</taxon>
        <taxon>Agaricomycotina</taxon>
        <taxon>Agaricomycetes</taxon>
        <taxon>Polyporales</taxon>
        <taxon>Meruliaceae</taxon>
        <taxon>Phlebia</taxon>
    </lineage>
</organism>
<geneLocation type="mitochondrion" evidence="1"/>
<name>L8B9A7_PHLRA</name>
<dbReference type="GeneID" id="14469533"/>
<accession>L8B9A7</accession>
<dbReference type="EMBL" id="HE613568">
    <property type="protein sequence ID" value="CCE89196.1"/>
    <property type="molecule type" value="Genomic_DNA"/>
</dbReference>
<dbReference type="RefSeq" id="YP_007374905.1">
    <property type="nucleotide sequence ID" value="NC_020148.1"/>
</dbReference>
<proteinExistence type="predicted"/>
<keyword evidence="1" id="KW-0496">Mitochondrion</keyword>
<dbReference type="AlphaFoldDB" id="L8B9A7"/>
<gene>
    <name evidence="1" type="ORF">PRA_mt0081</name>
</gene>